<gene>
    <name evidence="4 5" type="primary">LOC114844474</name>
</gene>
<dbReference type="KEGG" id="bspl:114844474"/>
<evidence type="ECO:0000313" key="3">
    <source>
        <dbReference type="Proteomes" id="UP000515150"/>
    </source>
</evidence>
<dbReference type="RefSeq" id="XP_028987701.1">
    <property type="nucleotide sequence ID" value="XM_029131868.3"/>
</dbReference>
<dbReference type="PANTHER" id="PTHR35088:SF1">
    <property type="entry name" value="COILED-COIL DOMAIN-CONTAINING PROTEIN 178"/>
    <property type="match status" value="1"/>
</dbReference>
<evidence type="ECO:0000313" key="4">
    <source>
        <dbReference type="RefSeq" id="XP_028987700.1"/>
    </source>
</evidence>
<evidence type="ECO:0000313" key="5">
    <source>
        <dbReference type="RefSeq" id="XP_028987701.1"/>
    </source>
</evidence>
<dbReference type="PANTHER" id="PTHR35088">
    <property type="entry name" value="COILED-COIL DOMAIN-CONTAINING PROTEIN 178"/>
    <property type="match status" value="1"/>
</dbReference>
<dbReference type="RefSeq" id="XP_028987700.1">
    <property type="nucleotide sequence ID" value="XM_029131867.3"/>
</dbReference>
<feature type="compositionally biased region" description="Basic and acidic residues" evidence="2">
    <location>
        <begin position="1"/>
        <end position="15"/>
    </location>
</feature>
<dbReference type="OrthoDB" id="10010556at2759"/>
<protein>
    <submittedName>
        <fullName evidence="4 5">Coiled-coil domain-containing protein 178 isoform X1</fullName>
    </submittedName>
</protein>
<dbReference type="GeneID" id="114844474"/>
<proteinExistence type="predicted"/>
<name>A0A6P7L1A5_BETSP</name>
<dbReference type="Proteomes" id="UP000515150">
    <property type="component" value="Chromosome 17"/>
</dbReference>
<keyword evidence="1" id="KW-0175">Coiled coil</keyword>
<organism evidence="3 4">
    <name type="scientific">Betta splendens</name>
    <name type="common">Siamese fighting fish</name>
    <dbReference type="NCBI Taxonomy" id="158456"/>
    <lineage>
        <taxon>Eukaryota</taxon>
        <taxon>Metazoa</taxon>
        <taxon>Chordata</taxon>
        <taxon>Craniata</taxon>
        <taxon>Vertebrata</taxon>
        <taxon>Euteleostomi</taxon>
        <taxon>Actinopterygii</taxon>
        <taxon>Neopterygii</taxon>
        <taxon>Teleostei</taxon>
        <taxon>Neoteleostei</taxon>
        <taxon>Acanthomorphata</taxon>
        <taxon>Anabantaria</taxon>
        <taxon>Anabantiformes</taxon>
        <taxon>Anabantoidei</taxon>
        <taxon>Osphronemidae</taxon>
        <taxon>Betta</taxon>
    </lineage>
</organism>
<feature type="coiled-coil region" evidence="1">
    <location>
        <begin position="359"/>
        <end position="562"/>
    </location>
</feature>
<evidence type="ECO:0000256" key="1">
    <source>
        <dbReference type="SAM" id="Coils"/>
    </source>
</evidence>
<evidence type="ECO:0000256" key="2">
    <source>
        <dbReference type="SAM" id="MobiDB-lite"/>
    </source>
</evidence>
<dbReference type="AlphaFoldDB" id="A0A6P7L1A5"/>
<dbReference type="InterPro" id="IPR038826">
    <property type="entry name" value="CCDC178"/>
</dbReference>
<feature type="coiled-coil region" evidence="1">
    <location>
        <begin position="602"/>
        <end position="636"/>
    </location>
</feature>
<dbReference type="GeneTree" id="ENSGT00940000166855"/>
<sequence length="832" mass="96879">MPDVEPIRHPSRERPPSQQAPTDLQLGGALLNSPSPCVNNAMYHIREMKRTVEIWCQQYGKYHPLFNPDKKDSRTFRFQSRDSDTESVTSSELFVEGIAISARENCSSSPLLKKINDVLGEAVYLIERLEGDRQYAKEALHKEKQRKRLLESQMDNICLWKQQEHAFAVQKEHEACSRDIMELKWQLKFRREKLDNVQEKLTHTEVLNQHLHEDIDFAIKQTPIVRENLDVQRGIINEINIAQKEADDVYSKTQSRLIMVQKELEKLELDASKERMSQDCELVAIKNQLENKLKEFNQLTMADKHIRVEIEDTEKTAADTSQKCTATKQRILEMTGLEKTEKDLILQLTYKIEEEVPQNNDLEKQLMALQEHYERTKHNGEAKVSCTEERLQSKRNAFAAVLKENMEYEQNIEDYKTKISKSEKAVEHLCDEREQMLQEITDNEEQWEKAKKELTQVIAQHSVTRRKLEEQEQLTFMEEQRARKEMENLTNGLTDQKTALERLKGQCANIKEELKHQKRNSAQTYDTLQKEFKDSSSATKALEAKVENIKKLLANLEAIECKHKKILINLETEKRLKCDHLKAAQDSYTATVERYDRTLDRISDLTKKTEQYKDASSQLEKNIERMTDVIAELESELDVVHFKNKSAALIMSTLQSDINNCQQRTQRSMQTHTALVKARKKEMEETKEALKNALEENKRLSAEYEDLQMVLMEARQEAVTALSRKNNKHSSLHRYTQLSLLQKRMHKALEKYFKQRSLYSQAELDRCQALSQETNQKIKTAQDKLLGEIQRISVFLQSSTDDARVKTQANPDETGKSITMKQVTFMLLSGLI</sequence>
<feature type="coiled-coil region" evidence="1">
    <location>
        <begin position="673"/>
        <end position="717"/>
    </location>
</feature>
<keyword evidence="3" id="KW-1185">Reference proteome</keyword>
<reference evidence="4 5" key="1">
    <citation type="submission" date="2025-04" db="UniProtKB">
        <authorList>
            <consortium name="RefSeq"/>
        </authorList>
    </citation>
    <scope>IDENTIFICATION</scope>
</reference>
<feature type="region of interest" description="Disordered" evidence="2">
    <location>
        <begin position="1"/>
        <end position="29"/>
    </location>
</feature>
<accession>A0A6P7L1A5</accession>